<comment type="caution">
    <text evidence="7">The sequence shown here is derived from an EMBL/GenBank/DDBJ whole genome shotgun (WGS) entry which is preliminary data.</text>
</comment>
<dbReference type="GO" id="GO:0016020">
    <property type="term" value="C:membrane"/>
    <property type="evidence" value="ECO:0007669"/>
    <property type="project" value="UniProtKB-SubCell"/>
</dbReference>
<dbReference type="SUPFAM" id="SSF144091">
    <property type="entry name" value="Rhomboid-like"/>
    <property type="match status" value="1"/>
</dbReference>
<evidence type="ECO:0000256" key="3">
    <source>
        <dbReference type="ARBA" id="ARBA00022989"/>
    </source>
</evidence>
<dbReference type="GO" id="GO:0004252">
    <property type="term" value="F:serine-type endopeptidase activity"/>
    <property type="evidence" value="ECO:0007669"/>
    <property type="project" value="InterPro"/>
</dbReference>
<evidence type="ECO:0000256" key="5">
    <source>
        <dbReference type="SAM" id="Phobius"/>
    </source>
</evidence>
<name>A0A844CX56_9RHOB</name>
<evidence type="ECO:0000313" key="7">
    <source>
        <dbReference type="EMBL" id="MRU15706.1"/>
    </source>
</evidence>
<keyword evidence="8" id="KW-1185">Reference proteome</keyword>
<dbReference type="OrthoDB" id="9797190at2"/>
<dbReference type="InterPro" id="IPR022764">
    <property type="entry name" value="Peptidase_S54_rhomboid_dom"/>
</dbReference>
<organism evidence="7 8">
    <name type="scientific">Roseovarius bejariae</name>
    <dbReference type="NCBI Taxonomy" id="2576383"/>
    <lineage>
        <taxon>Bacteria</taxon>
        <taxon>Pseudomonadati</taxon>
        <taxon>Pseudomonadota</taxon>
        <taxon>Alphaproteobacteria</taxon>
        <taxon>Rhodobacterales</taxon>
        <taxon>Roseobacteraceae</taxon>
        <taxon>Roseovarius</taxon>
    </lineage>
</organism>
<feature type="transmembrane region" description="Helical" evidence="5">
    <location>
        <begin position="71"/>
        <end position="92"/>
    </location>
</feature>
<feature type="transmembrane region" description="Helical" evidence="5">
    <location>
        <begin position="98"/>
        <end position="118"/>
    </location>
</feature>
<proteinExistence type="predicted"/>
<comment type="subcellular location">
    <subcellularLocation>
        <location evidence="1">Membrane</location>
        <topology evidence="1">Multi-pass membrane protein</topology>
    </subcellularLocation>
</comment>
<dbReference type="EMBL" id="SZWE01000001">
    <property type="protein sequence ID" value="MRU15706.1"/>
    <property type="molecule type" value="Genomic_DNA"/>
</dbReference>
<keyword evidence="3 5" id="KW-1133">Transmembrane helix</keyword>
<evidence type="ECO:0000256" key="4">
    <source>
        <dbReference type="ARBA" id="ARBA00023136"/>
    </source>
</evidence>
<keyword evidence="2 5" id="KW-0812">Transmembrane</keyword>
<dbReference type="InterPro" id="IPR035952">
    <property type="entry name" value="Rhomboid-like_sf"/>
</dbReference>
<dbReference type="InterPro" id="IPR050925">
    <property type="entry name" value="Rhomboid_protease_S54"/>
</dbReference>
<dbReference type="Pfam" id="PF01694">
    <property type="entry name" value="Rhomboid"/>
    <property type="match status" value="1"/>
</dbReference>
<reference evidence="7 8" key="1">
    <citation type="submission" date="2019-05" db="EMBL/GenBank/DDBJ databases">
        <title>Roseovarius bejariae sp. nov., a moderately halophylic bacterium isolated from a saline soil in Rambla Salada (Murcia).</title>
        <authorList>
            <person name="Castro D.J."/>
            <person name="Gomez-Altuve A."/>
            <person name="Reina J.C."/>
            <person name="Rodriguez M."/>
            <person name="Sampedro I."/>
            <person name="Llamas I."/>
            <person name="Martinez-Checa F."/>
        </authorList>
    </citation>
    <scope>NUCLEOTIDE SEQUENCE [LARGE SCALE GENOMIC DNA]</scope>
    <source>
        <strain evidence="7 8">A21</strain>
    </source>
</reference>
<evidence type="ECO:0000256" key="1">
    <source>
        <dbReference type="ARBA" id="ARBA00004141"/>
    </source>
</evidence>
<evidence type="ECO:0000313" key="8">
    <source>
        <dbReference type="Proteomes" id="UP000564704"/>
    </source>
</evidence>
<keyword evidence="4 5" id="KW-0472">Membrane</keyword>
<feature type="domain" description="Peptidase S54 rhomboid" evidence="6">
    <location>
        <begin position="37"/>
        <end position="173"/>
    </location>
</feature>
<dbReference type="AlphaFoldDB" id="A0A844CX56"/>
<feature type="transmembrane region" description="Helical" evidence="5">
    <location>
        <begin position="154"/>
        <end position="172"/>
    </location>
</feature>
<dbReference type="GO" id="GO:0006508">
    <property type="term" value="P:proteolysis"/>
    <property type="evidence" value="ECO:0007669"/>
    <property type="project" value="UniProtKB-KW"/>
</dbReference>
<feature type="transmembrane region" description="Helical" evidence="5">
    <location>
        <begin position="34"/>
        <end position="59"/>
    </location>
</feature>
<accession>A0A844CX56</accession>
<evidence type="ECO:0000259" key="6">
    <source>
        <dbReference type="Pfam" id="PF01694"/>
    </source>
</evidence>
<keyword evidence="7" id="KW-0645">Protease</keyword>
<dbReference type="PANTHER" id="PTHR43731:SF9">
    <property type="entry name" value="SLR1461 PROTEIN"/>
    <property type="match status" value="1"/>
</dbReference>
<keyword evidence="7" id="KW-0378">Hydrolase</keyword>
<dbReference type="Proteomes" id="UP000564704">
    <property type="component" value="Unassembled WGS sequence"/>
</dbReference>
<evidence type="ECO:0000256" key="2">
    <source>
        <dbReference type="ARBA" id="ARBA00022692"/>
    </source>
</evidence>
<sequence length="179" mass="19816">MIKPAQLRRLVYDYGAFWPGLLYNWKPNYTAQPIAMFITYGFLHTGFVHLAVNMITLWSLGRAVLNQVGQVSFVIIYAGASLGGAAVFALLAHGLRPMVGASGALFGLLGAILAWEYVDTHTDREGRRHIVKVILLLAGLNFVLWWAMDGQLAWQAHLGGFVVGWMAALLITRKPLKEH</sequence>
<gene>
    <name evidence="7" type="ORF">FDP25_09725</name>
</gene>
<feature type="transmembrane region" description="Helical" evidence="5">
    <location>
        <begin position="130"/>
        <end position="148"/>
    </location>
</feature>
<dbReference type="PANTHER" id="PTHR43731">
    <property type="entry name" value="RHOMBOID PROTEASE"/>
    <property type="match status" value="1"/>
</dbReference>
<protein>
    <submittedName>
        <fullName evidence="7">Rhomboid family intramembrane serine protease</fullName>
    </submittedName>
</protein>
<dbReference type="Gene3D" id="1.20.1540.10">
    <property type="entry name" value="Rhomboid-like"/>
    <property type="match status" value="1"/>
</dbReference>